<dbReference type="Pfam" id="PF11716">
    <property type="entry name" value="MDMPI_N"/>
    <property type="match status" value="1"/>
</dbReference>
<dbReference type="InterPro" id="IPR024344">
    <property type="entry name" value="MDMPI_metal-binding"/>
</dbReference>
<dbReference type="InterPro" id="IPR034660">
    <property type="entry name" value="DinB/YfiT-like"/>
</dbReference>
<dbReference type="SUPFAM" id="SSF55718">
    <property type="entry name" value="SCP-like"/>
    <property type="match status" value="1"/>
</dbReference>
<dbReference type="PANTHER" id="PTHR40758">
    <property type="entry name" value="CONSERVED PROTEIN"/>
    <property type="match status" value="1"/>
</dbReference>
<dbReference type="GO" id="GO:0005886">
    <property type="term" value="C:plasma membrane"/>
    <property type="evidence" value="ECO:0007669"/>
    <property type="project" value="TreeGrafter"/>
</dbReference>
<proteinExistence type="predicted"/>
<evidence type="ECO:0000313" key="2">
    <source>
        <dbReference type="EMBL" id="WIX81386.1"/>
    </source>
</evidence>
<organism evidence="2 3">
    <name type="scientific">Amycolatopsis carbonis</name>
    <dbReference type="NCBI Taxonomy" id="715471"/>
    <lineage>
        <taxon>Bacteria</taxon>
        <taxon>Bacillati</taxon>
        <taxon>Actinomycetota</taxon>
        <taxon>Actinomycetes</taxon>
        <taxon>Pseudonocardiales</taxon>
        <taxon>Pseudonocardiaceae</taxon>
        <taxon>Amycolatopsis</taxon>
    </lineage>
</organism>
<dbReference type="EMBL" id="CP127294">
    <property type="protein sequence ID" value="WIX81386.1"/>
    <property type="molecule type" value="Genomic_DNA"/>
</dbReference>
<dbReference type="Proteomes" id="UP001236014">
    <property type="component" value="Chromosome"/>
</dbReference>
<dbReference type="InterPro" id="IPR036527">
    <property type="entry name" value="SCP2_sterol-bd_dom_sf"/>
</dbReference>
<dbReference type="KEGG" id="acab:QRX50_11805"/>
<feature type="domain" description="Mycothiol-dependent maleylpyruvate isomerase metal-binding" evidence="1">
    <location>
        <begin position="12"/>
        <end position="131"/>
    </location>
</feature>
<dbReference type="AlphaFoldDB" id="A0A9Y2MWN9"/>
<accession>A0A9Y2MWN9</accession>
<evidence type="ECO:0000313" key="3">
    <source>
        <dbReference type="Proteomes" id="UP001236014"/>
    </source>
</evidence>
<keyword evidence="2" id="KW-0413">Isomerase</keyword>
<sequence length="252" mass="27241">MDFERRAAGIVAQTELLRATANGADLATRIAACPDWSLGQLLNHVGAGHRYAEGIVRDRASEAPADDYLRYPGHEIRPSSWLTDGAEALAATLRQAGPDAEVWTPVPAGAPRAAFYARRFLHETAMHRADVTLALGQSFELDGDVAHDTLDEWLELGSLPVMFDYFPERRTLQGPGHTVHLAPTDHAASWTVDLTGDLPAWHPGAVEDPAVTVEAPLTDLLLIVYGRVPATTAKLTGDTAFLDTWLSLVSFG</sequence>
<dbReference type="GO" id="GO:0046872">
    <property type="term" value="F:metal ion binding"/>
    <property type="evidence" value="ECO:0007669"/>
    <property type="project" value="InterPro"/>
</dbReference>
<dbReference type="RefSeq" id="WP_285971983.1">
    <property type="nucleotide sequence ID" value="NZ_CP127294.1"/>
</dbReference>
<gene>
    <name evidence="2" type="ORF">QRX50_11805</name>
</gene>
<name>A0A9Y2MWN9_9PSEU</name>
<dbReference type="GO" id="GO:0016853">
    <property type="term" value="F:isomerase activity"/>
    <property type="evidence" value="ECO:0007669"/>
    <property type="project" value="UniProtKB-KW"/>
</dbReference>
<reference evidence="2 3" key="1">
    <citation type="submission" date="2023-06" db="EMBL/GenBank/DDBJ databases">
        <authorList>
            <person name="Oyuntsetseg B."/>
            <person name="Kim S.B."/>
        </authorList>
    </citation>
    <scope>NUCLEOTIDE SEQUENCE [LARGE SCALE GENOMIC DNA]</scope>
    <source>
        <strain evidence="2 3">2-15</strain>
    </source>
</reference>
<protein>
    <submittedName>
        <fullName evidence="2">Maleylpyruvate isomerase family mycothiol-dependent enzyme</fullName>
    </submittedName>
</protein>
<dbReference type="PANTHER" id="PTHR40758:SF1">
    <property type="entry name" value="CONSERVED PROTEIN"/>
    <property type="match status" value="1"/>
</dbReference>
<dbReference type="NCBIfam" id="TIGR03083">
    <property type="entry name" value="maleylpyruvate isomerase family mycothiol-dependent enzyme"/>
    <property type="match status" value="1"/>
</dbReference>
<keyword evidence="3" id="KW-1185">Reference proteome</keyword>
<dbReference type="SUPFAM" id="SSF109854">
    <property type="entry name" value="DinB/YfiT-like putative metalloenzymes"/>
    <property type="match status" value="1"/>
</dbReference>
<dbReference type="InterPro" id="IPR017517">
    <property type="entry name" value="Maleyloyr_isom"/>
</dbReference>
<evidence type="ECO:0000259" key="1">
    <source>
        <dbReference type="Pfam" id="PF11716"/>
    </source>
</evidence>